<feature type="transmembrane region" description="Helical" evidence="1">
    <location>
        <begin position="42"/>
        <end position="61"/>
    </location>
</feature>
<keyword evidence="3" id="KW-1185">Reference proteome</keyword>
<sequence length="130" mass="13478">MALMQNRLGASLLAFVAGLILGVVGTFNHRGVIGVGGTDLPWGIVVSVLGAACFLFGCRLYSGSRVVTLAGTLGLLIPIFVFSFEGPGGSVVIVQDTLGRVWDFVPALIAVGVLAWPRLPAQSPRADSLN</sequence>
<feature type="transmembrane region" description="Helical" evidence="1">
    <location>
        <begin position="66"/>
        <end position="84"/>
    </location>
</feature>
<feature type="transmembrane region" description="Helical" evidence="1">
    <location>
        <begin position="104"/>
        <end position="121"/>
    </location>
</feature>
<evidence type="ECO:0000313" key="2">
    <source>
        <dbReference type="EMBL" id="GAA4179579.1"/>
    </source>
</evidence>
<gene>
    <name evidence="2" type="ORF">GCM10022287_32140</name>
</gene>
<proteinExistence type="predicted"/>
<protein>
    <recommendedName>
        <fullName evidence="4">Histidinol dehydrogenase</fullName>
    </recommendedName>
</protein>
<comment type="caution">
    <text evidence="2">The sequence shown here is derived from an EMBL/GenBank/DDBJ whole genome shotgun (WGS) entry which is preliminary data.</text>
</comment>
<keyword evidence="1" id="KW-0812">Transmembrane</keyword>
<accession>A0ABP8A7W7</accession>
<keyword evidence="1" id="KW-0472">Membrane</keyword>
<evidence type="ECO:0008006" key="4">
    <source>
        <dbReference type="Google" id="ProtNLM"/>
    </source>
</evidence>
<dbReference type="Proteomes" id="UP001501079">
    <property type="component" value="Unassembled WGS sequence"/>
</dbReference>
<evidence type="ECO:0000313" key="3">
    <source>
        <dbReference type="Proteomes" id="UP001501079"/>
    </source>
</evidence>
<evidence type="ECO:0000256" key="1">
    <source>
        <dbReference type="SAM" id="Phobius"/>
    </source>
</evidence>
<organism evidence="2 3">
    <name type="scientific">Gryllotalpicola koreensis</name>
    <dbReference type="NCBI Taxonomy" id="993086"/>
    <lineage>
        <taxon>Bacteria</taxon>
        <taxon>Bacillati</taxon>
        <taxon>Actinomycetota</taxon>
        <taxon>Actinomycetes</taxon>
        <taxon>Micrococcales</taxon>
        <taxon>Microbacteriaceae</taxon>
        <taxon>Gryllotalpicola</taxon>
    </lineage>
</organism>
<dbReference type="EMBL" id="BAABBW010000005">
    <property type="protein sequence ID" value="GAA4179579.1"/>
    <property type="molecule type" value="Genomic_DNA"/>
</dbReference>
<name>A0ABP8A7W7_9MICO</name>
<reference evidence="3" key="1">
    <citation type="journal article" date="2019" name="Int. J. Syst. Evol. Microbiol.">
        <title>The Global Catalogue of Microorganisms (GCM) 10K type strain sequencing project: providing services to taxonomists for standard genome sequencing and annotation.</title>
        <authorList>
            <consortium name="The Broad Institute Genomics Platform"/>
            <consortium name="The Broad Institute Genome Sequencing Center for Infectious Disease"/>
            <person name="Wu L."/>
            <person name="Ma J."/>
        </authorList>
    </citation>
    <scope>NUCLEOTIDE SEQUENCE [LARGE SCALE GENOMIC DNA]</scope>
    <source>
        <strain evidence="3">JCM 17591</strain>
    </source>
</reference>
<keyword evidence="1" id="KW-1133">Transmembrane helix</keyword>